<feature type="signal peptide" evidence="1">
    <location>
        <begin position="1"/>
        <end position="18"/>
    </location>
</feature>
<evidence type="ECO:0008006" key="4">
    <source>
        <dbReference type="Google" id="ProtNLM"/>
    </source>
</evidence>
<gene>
    <name evidence="2" type="ORF">B0T10DRAFT_454719</name>
</gene>
<keyword evidence="1" id="KW-0732">Signal</keyword>
<dbReference type="AlphaFoldDB" id="A0A9P9AX12"/>
<dbReference type="EMBL" id="JAGPYM010000003">
    <property type="protein sequence ID" value="KAH6896829.1"/>
    <property type="molecule type" value="Genomic_DNA"/>
</dbReference>
<comment type="caution">
    <text evidence="2">The sequence shown here is derived from an EMBL/GenBank/DDBJ whole genome shotgun (WGS) entry which is preliminary data.</text>
</comment>
<accession>A0A9P9AX12</accession>
<dbReference type="Proteomes" id="UP000777438">
    <property type="component" value="Unassembled WGS sequence"/>
</dbReference>
<evidence type="ECO:0000313" key="2">
    <source>
        <dbReference type="EMBL" id="KAH6896829.1"/>
    </source>
</evidence>
<protein>
    <recommendedName>
        <fullName evidence="4">Secreted protein</fullName>
    </recommendedName>
</protein>
<evidence type="ECO:0000256" key="1">
    <source>
        <dbReference type="SAM" id="SignalP"/>
    </source>
</evidence>
<sequence>MIASVATVLSIATSAISAGSIPVRRATAVVRRICLKCWSVGLQSMLEFPNATLKRINANRVAQFPDGVDCNNICIKVLSSGRDVFLLLIDSLGWLRLVAF</sequence>
<feature type="chain" id="PRO_5040506065" description="Secreted protein" evidence="1">
    <location>
        <begin position="19"/>
        <end position="100"/>
    </location>
</feature>
<evidence type="ECO:0000313" key="3">
    <source>
        <dbReference type="Proteomes" id="UP000777438"/>
    </source>
</evidence>
<proteinExistence type="predicted"/>
<keyword evidence="3" id="KW-1185">Reference proteome</keyword>
<name>A0A9P9AX12_9HYPO</name>
<reference evidence="2 3" key="1">
    <citation type="journal article" date="2021" name="Nat. Commun.">
        <title>Genetic determinants of endophytism in the Arabidopsis root mycobiome.</title>
        <authorList>
            <person name="Mesny F."/>
            <person name="Miyauchi S."/>
            <person name="Thiergart T."/>
            <person name="Pickel B."/>
            <person name="Atanasova L."/>
            <person name="Karlsson M."/>
            <person name="Huettel B."/>
            <person name="Barry K.W."/>
            <person name="Haridas S."/>
            <person name="Chen C."/>
            <person name="Bauer D."/>
            <person name="Andreopoulos W."/>
            <person name="Pangilinan J."/>
            <person name="LaButti K."/>
            <person name="Riley R."/>
            <person name="Lipzen A."/>
            <person name="Clum A."/>
            <person name="Drula E."/>
            <person name="Henrissat B."/>
            <person name="Kohler A."/>
            <person name="Grigoriev I.V."/>
            <person name="Martin F.M."/>
            <person name="Hacquard S."/>
        </authorList>
    </citation>
    <scope>NUCLEOTIDE SEQUENCE [LARGE SCALE GENOMIC DNA]</scope>
    <source>
        <strain evidence="2 3">MPI-CAGE-CH-0241</strain>
    </source>
</reference>
<organism evidence="2 3">
    <name type="scientific">Thelonectria olida</name>
    <dbReference type="NCBI Taxonomy" id="1576542"/>
    <lineage>
        <taxon>Eukaryota</taxon>
        <taxon>Fungi</taxon>
        <taxon>Dikarya</taxon>
        <taxon>Ascomycota</taxon>
        <taxon>Pezizomycotina</taxon>
        <taxon>Sordariomycetes</taxon>
        <taxon>Hypocreomycetidae</taxon>
        <taxon>Hypocreales</taxon>
        <taxon>Nectriaceae</taxon>
        <taxon>Thelonectria</taxon>
    </lineage>
</organism>